<dbReference type="EMBL" id="JAAAID010000650">
    <property type="protein sequence ID" value="KAG0015197.1"/>
    <property type="molecule type" value="Genomic_DNA"/>
</dbReference>
<gene>
    <name evidence="1" type="ORF">BGZ80_009997</name>
</gene>
<organism evidence="1 2">
    <name type="scientific">Entomortierella chlamydospora</name>
    <dbReference type="NCBI Taxonomy" id="101097"/>
    <lineage>
        <taxon>Eukaryota</taxon>
        <taxon>Fungi</taxon>
        <taxon>Fungi incertae sedis</taxon>
        <taxon>Mucoromycota</taxon>
        <taxon>Mortierellomycotina</taxon>
        <taxon>Mortierellomycetes</taxon>
        <taxon>Mortierellales</taxon>
        <taxon>Mortierellaceae</taxon>
        <taxon>Entomortierella</taxon>
    </lineage>
</organism>
<evidence type="ECO:0000313" key="2">
    <source>
        <dbReference type="Proteomes" id="UP000703661"/>
    </source>
</evidence>
<proteinExistence type="predicted"/>
<evidence type="ECO:0000313" key="1">
    <source>
        <dbReference type="EMBL" id="KAG0015197.1"/>
    </source>
</evidence>
<accession>A0A9P6T0C3</accession>
<sequence length="111" mass="13289">MAPKSKTPYRDERRREAIARMKELMGESFTEDMIHEDLRPNAHDDFLDMVLIADLENRCDLDDSMMKLATDFMKGCGIDLRTNGTYYNKPVLQRLRKEWKWDRENGEFRRV</sequence>
<keyword evidence="2" id="KW-1185">Reference proteome</keyword>
<protein>
    <submittedName>
        <fullName evidence="1">Uncharacterized protein</fullName>
    </submittedName>
</protein>
<reference evidence="1" key="1">
    <citation type="journal article" date="2020" name="Fungal Divers.">
        <title>Resolving the Mortierellaceae phylogeny through synthesis of multi-gene phylogenetics and phylogenomics.</title>
        <authorList>
            <person name="Vandepol N."/>
            <person name="Liber J."/>
            <person name="Desiro A."/>
            <person name="Na H."/>
            <person name="Kennedy M."/>
            <person name="Barry K."/>
            <person name="Grigoriev I.V."/>
            <person name="Miller A.N."/>
            <person name="O'Donnell K."/>
            <person name="Stajich J.E."/>
            <person name="Bonito G."/>
        </authorList>
    </citation>
    <scope>NUCLEOTIDE SEQUENCE</scope>
    <source>
        <strain evidence="1">NRRL 2769</strain>
    </source>
</reference>
<dbReference type="Proteomes" id="UP000703661">
    <property type="component" value="Unassembled WGS sequence"/>
</dbReference>
<comment type="caution">
    <text evidence="1">The sequence shown here is derived from an EMBL/GenBank/DDBJ whole genome shotgun (WGS) entry which is preliminary data.</text>
</comment>
<dbReference type="AlphaFoldDB" id="A0A9P6T0C3"/>
<name>A0A9P6T0C3_9FUNG</name>